<accession>A0ABD4SQ87</accession>
<dbReference type="RefSeq" id="WP_239893739.1">
    <property type="nucleotide sequence ID" value="NZ_JAJAXM010000007.1"/>
</dbReference>
<dbReference type="CDD" id="cd02042">
    <property type="entry name" value="ParAB_family"/>
    <property type="match status" value="1"/>
</dbReference>
<dbReference type="InterPro" id="IPR050678">
    <property type="entry name" value="DNA_Partitioning_ATPase"/>
</dbReference>
<evidence type="ECO:0000259" key="1">
    <source>
        <dbReference type="Pfam" id="PF01656"/>
    </source>
</evidence>
<dbReference type="InterPro" id="IPR002586">
    <property type="entry name" value="CobQ/CobB/MinD/ParA_Nub-bd_dom"/>
</dbReference>
<evidence type="ECO:0000313" key="3">
    <source>
        <dbReference type="Proteomes" id="UP001200247"/>
    </source>
</evidence>
<dbReference type="Gene3D" id="3.40.50.300">
    <property type="entry name" value="P-loop containing nucleotide triphosphate hydrolases"/>
    <property type="match status" value="1"/>
</dbReference>
<protein>
    <submittedName>
        <fullName evidence="2">ParA family protein</fullName>
    </submittedName>
</protein>
<dbReference type="Proteomes" id="UP001200247">
    <property type="component" value="Unassembled WGS sequence"/>
</dbReference>
<organism evidence="2 3">
    <name type="scientific">Laribacter hongkongensis</name>
    <dbReference type="NCBI Taxonomy" id="168471"/>
    <lineage>
        <taxon>Bacteria</taxon>
        <taxon>Pseudomonadati</taxon>
        <taxon>Pseudomonadota</taxon>
        <taxon>Betaproteobacteria</taxon>
        <taxon>Neisseriales</taxon>
        <taxon>Aquaspirillaceae</taxon>
        <taxon>Laribacter</taxon>
    </lineage>
</organism>
<dbReference type="SUPFAM" id="SSF52540">
    <property type="entry name" value="P-loop containing nucleoside triphosphate hydrolases"/>
    <property type="match status" value="1"/>
</dbReference>
<comment type="caution">
    <text evidence="2">The sequence shown here is derived from an EMBL/GenBank/DDBJ whole genome shotgun (WGS) entry which is preliminary data.</text>
</comment>
<reference evidence="2 3" key="1">
    <citation type="submission" date="2021-10" db="EMBL/GenBank/DDBJ databases">
        <title>Whole-genome sequencing analysis of Laribacter hongkongensis: virulence gene profiles, carbohydrate-active enzyme prediction, and antimicrobial resistance characterization.</title>
        <authorList>
            <person name="Yuan P."/>
            <person name="Zhan Y."/>
            <person name="Chen D."/>
        </authorList>
    </citation>
    <scope>NUCLEOTIDE SEQUENCE [LARGE SCALE GENOMIC DNA]</scope>
    <source>
        <strain evidence="2 3">W67</strain>
    </source>
</reference>
<dbReference type="Pfam" id="PF01656">
    <property type="entry name" value="CbiA"/>
    <property type="match status" value="1"/>
</dbReference>
<dbReference type="EMBL" id="JAJAXM010000007">
    <property type="protein sequence ID" value="MCG9025362.1"/>
    <property type="molecule type" value="Genomic_DNA"/>
</dbReference>
<dbReference type="PANTHER" id="PTHR13696:SF96">
    <property type="entry name" value="COBQ_COBB_MIND_PARA NUCLEOTIDE BINDING DOMAIN-CONTAINING PROTEIN"/>
    <property type="match status" value="1"/>
</dbReference>
<dbReference type="AlphaFoldDB" id="A0ABD4SQ87"/>
<name>A0ABD4SQ87_9NEIS</name>
<dbReference type="InterPro" id="IPR027417">
    <property type="entry name" value="P-loop_NTPase"/>
</dbReference>
<dbReference type="PANTHER" id="PTHR13696">
    <property type="entry name" value="P-LOOP CONTAINING NUCLEOSIDE TRIPHOSPHATE HYDROLASE"/>
    <property type="match status" value="1"/>
</dbReference>
<feature type="domain" description="CobQ/CobB/MinD/ParA nucleotide binding" evidence="1">
    <location>
        <begin position="4"/>
        <end position="181"/>
    </location>
</feature>
<sequence>MRVILVANSKGGSGKSTVATHLAAYYAGQGERVLLADADRQLSALAWLSRRPDSVSRITGREWAIGDEDRIPKGEGIMVLDSPANLHGKKLTALLRLADQVVVPVQPSPFDMWASREFFAALAEEKSVRKGRVDIAVVGMRMNPRTRAAADLCEFLGQYELPVLAHLRDTQGYVQAASRGLALFDLPAARTQRDRSEWQPLLHWLGTPAAAAV</sequence>
<evidence type="ECO:0000313" key="2">
    <source>
        <dbReference type="EMBL" id="MCG9025362.1"/>
    </source>
</evidence>
<gene>
    <name evidence="2" type="ORF">LH440_05500</name>
</gene>
<proteinExistence type="predicted"/>